<accession>A0AC34R0A4</accession>
<protein>
    <submittedName>
        <fullName evidence="2">Band 7 domain-containing protein</fullName>
    </submittedName>
</protein>
<sequence length="421" mass="47373">MVWFCWADSGISASPEDKERQEMYKSAFTYDTDFSYGNTYVNWNKKNVYTRTAADDEAKLAEIKPNSVVELIFIGLSFLALLCTFPFSLFFSLKFVSDFERLVVLRLGRAQNVRGPGTFLVLPFIDKSVKIDMRINPLELPNISIITCDKGIVEFASAIFIKIIDPVMSYCNFQDKDTTIKNLGYTAIYKHMARRTLHDITNPHDLSKILYNVQAELNKFTLDLGVEVAEVTVTKIIVHKEAENQAVALFNTFMKSEVGTSVFQSLQSQLLENVVPKSNFPTQTVPAQPTREKINAEVIVDKDIEELLLKIRQCCDSNLVNKVGKCYRIICFGEDNAPRGDFLVDLKAKDGWATWTAHATDLLNDVDVTFSLSKQSLFSLVNGELSPFSAYMNGLIQISGSVSDAAGLKHLMERAQELRCI</sequence>
<evidence type="ECO:0000313" key="2">
    <source>
        <dbReference type="WBParaSite" id="JU765_v2.g234.t1"/>
    </source>
</evidence>
<reference evidence="2" key="1">
    <citation type="submission" date="2022-11" db="UniProtKB">
        <authorList>
            <consortium name="WormBaseParasite"/>
        </authorList>
    </citation>
    <scope>IDENTIFICATION</scope>
</reference>
<proteinExistence type="predicted"/>
<evidence type="ECO:0000313" key="1">
    <source>
        <dbReference type="Proteomes" id="UP000887576"/>
    </source>
</evidence>
<dbReference type="Proteomes" id="UP000887576">
    <property type="component" value="Unplaced"/>
</dbReference>
<name>A0AC34R0A4_9BILA</name>
<organism evidence="1 2">
    <name type="scientific">Panagrolaimus sp. JU765</name>
    <dbReference type="NCBI Taxonomy" id="591449"/>
    <lineage>
        <taxon>Eukaryota</taxon>
        <taxon>Metazoa</taxon>
        <taxon>Ecdysozoa</taxon>
        <taxon>Nematoda</taxon>
        <taxon>Chromadorea</taxon>
        <taxon>Rhabditida</taxon>
        <taxon>Tylenchina</taxon>
        <taxon>Panagrolaimomorpha</taxon>
        <taxon>Panagrolaimoidea</taxon>
        <taxon>Panagrolaimidae</taxon>
        <taxon>Panagrolaimus</taxon>
    </lineage>
</organism>
<dbReference type="WBParaSite" id="JU765_v2.g234.t1">
    <property type="protein sequence ID" value="JU765_v2.g234.t1"/>
    <property type="gene ID" value="JU765_v2.g234"/>
</dbReference>